<organism evidence="1 2">
    <name type="scientific">Variimorphobacter saccharofermentans</name>
    <dbReference type="NCBI Taxonomy" id="2755051"/>
    <lineage>
        <taxon>Bacteria</taxon>
        <taxon>Bacillati</taxon>
        <taxon>Bacillota</taxon>
        <taxon>Clostridia</taxon>
        <taxon>Lachnospirales</taxon>
        <taxon>Lachnospiraceae</taxon>
        <taxon>Variimorphobacter</taxon>
    </lineage>
</organism>
<proteinExistence type="predicted"/>
<protein>
    <submittedName>
        <fullName evidence="1">Spore coat associated protein CotJA</fullName>
    </submittedName>
</protein>
<accession>A0A839JVK8</accession>
<sequence length="87" mass="10371">MGSNHCNNRRTAPYRSNDPVCGDVLGYSPEYTCDRDDYHEDFDRFPLAMCYVPWQQFRNLFENEFEALCHGTLFKELDLDWYGRSCK</sequence>
<dbReference type="Pfam" id="PF11007">
    <property type="entry name" value="CotJA"/>
    <property type="match status" value="1"/>
</dbReference>
<dbReference type="InterPro" id="IPR020256">
    <property type="entry name" value="Spore_coat_CotJA"/>
</dbReference>
<reference evidence="1 2" key="1">
    <citation type="submission" date="2020-07" db="EMBL/GenBank/DDBJ databases">
        <title>Characterization and genome sequencing of isolate MD1, a novel member within the family Lachnospiraceae.</title>
        <authorList>
            <person name="Rettenmaier R."/>
            <person name="Di Bello L."/>
            <person name="Zinser C."/>
            <person name="Scheitz K."/>
            <person name="Liebl W."/>
            <person name="Zverlov V."/>
        </authorList>
    </citation>
    <scope>NUCLEOTIDE SEQUENCE [LARGE SCALE GENOMIC DNA]</scope>
    <source>
        <strain evidence="1 2">MD1</strain>
    </source>
</reference>
<evidence type="ECO:0000313" key="1">
    <source>
        <dbReference type="EMBL" id="MBB2181510.1"/>
    </source>
</evidence>
<keyword evidence="2" id="KW-1185">Reference proteome</keyword>
<dbReference type="AlphaFoldDB" id="A0A839JVK8"/>
<dbReference type="EMBL" id="JACEGA010000001">
    <property type="protein sequence ID" value="MBB2181510.1"/>
    <property type="molecule type" value="Genomic_DNA"/>
</dbReference>
<dbReference type="Proteomes" id="UP000574276">
    <property type="component" value="Unassembled WGS sequence"/>
</dbReference>
<comment type="caution">
    <text evidence="1">The sequence shown here is derived from an EMBL/GenBank/DDBJ whole genome shotgun (WGS) entry which is preliminary data.</text>
</comment>
<gene>
    <name evidence="1" type="ORF">H0486_01200</name>
</gene>
<name>A0A839JVK8_9FIRM</name>
<evidence type="ECO:0000313" key="2">
    <source>
        <dbReference type="Proteomes" id="UP000574276"/>
    </source>
</evidence>